<dbReference type="EMBL" id="KQ418368">
    <property type="protein sequence ID" value="KOF87599.1"/>
    <property type="molecule type" value="Genomic_DNA"/>
</dbReference>
<protein>
    <submittedName>
        <fullName evidence="2">Uncharacterized protein</fullName>
    </submittedName>
</protein>
<reference evidence="2" key="1">
    <citation type="submission" date="2015-07" db="EMBL/GenBank/DDBJ databases">
        <title>MeaNS - Measles Nucleotide Surveillance Program.</title>
        <authorList>
            <person name="Tran T."/>
            <person name="Druce J."/>
        </authorList>
    </citation>
    <scope>NUCLEOTIDE SEQUENCE</scope>
    <source>
        <strain evidence="2">UCB-OBI-ISO-001</strain>
        <tissue evidence="2">Gonad</tissue>
    </source>
</reference>
<feature type="transmembrane region" description="Helical" evidence="1">
    <location>
        <begin position="31"/>
        <end position="54"/>
    </location>
</feature>
<keyword evidence="1" id="KW-0472">Membrane</keyword>
<evidence type="ECO:0000256" key="1">
    <source>
        <dbReference type="SAM" id="Phobius"/>
    </source>
</evidence>
<gene>
    <name evidence="2" type="ORF">OCBIM_22016585mg</name>
</gene>
<keyword evidence="1" id="KW-0812">Transmembrane</keyword>
<sequence length="62" mass="7056">MYPLTNTAKENVVSLVIQLTNKSIVHSSFSLLYAFKLSPFTSVITLTPPFYVLLHKSLIWRS</sequence>
<keyword evidence="1" id="KW-1133">Transmembrane helix</keyword>
<name>A0A0L8HEQ2_OCTBM</name>
<organism evidence="2">
    <name type="scientific">Octopus bimaculoides</name>
    <name type="common">California two-spotted octopus</name>
    <dbReference type="NCBI Taxonomy" id="37653"/>
    <lineage>
        <taxon>Eukaryota</taxon>
        <taxon>Metazoa</taxon>
        <taxon>Spiralia</taxon>
        <taxon>Lophotrochozoa</taxon>
        <taxon>Mollusca</taxon>
        <taxon>Cephalopoda</taxon>
        <taxon>Coleoidea</taxon>
        <taxon>Octopodiformes</taxon>
        <taxon>Octopoda</taxon>
        <taxon>Incirrata</taxon>
        <taxon>Octopodidae</taxon>
        <taxon>Octopus</taxon>
    </lineage>
</organism>
<proteinExistence type="predicted"/>
<accession>A0A0L8HEQ2</accession>
<evidence type="ECO:0000313" key="2">
    <source>
        <dbReference type="EMBL" id="KOF87599.1"/>
    </source>
</evidence>
<dbReference type="AlphaFoldDB" id="A0A0L8HEQ2"/>